<proteinExistence type="predicted"/>
<dbReference type="RefSeq" id="WP_345427750.1">
    <property type="nucleotide sequence ID" value="NZ_AP031496.1"/>
</dbReference>
<feature type="compositionally biased region" description="Low complexity" evidence="1">
    <location>
        <begin position="28"/>
        <end position="46"/>
    </location>
</feature>
<keyword evidence="2" id="KW-0472">Membrane</keyword>
<organism evidence="3 4">
    <name type="scientific">Halioxenophilus aromaticivorans</name>
    <dbReference type="NCBI Taxonomy" id="1306992"/>
    <lineage>
        <taxon>Bacteria</taxon>
        <taxon>Pseudomonadati</taxon>
        <taxon>Pseudomonadota</taxon>
        <taxon>Gammaproteobacteria</taxon>
        <taxon>Alteromonadales</taxon>
        <taxon>Alteromonadaceae</taxon>
        <taxon>Halioxenophilus</taxon>
    </lineage>
</organism>
<comment type="caution">
    <text evidence="3">The sequence shown here is derived from an EMBL/GenBank/DDBJ whole genome shotgun (WGS) entry which is preliminary data.</text>
</comment>
<evidence type="ECO:0000256" key="2">
    <source>
        <dbReference type="SAM" id="Phobius"/>
    </source>
</evidence>
<keyword evidence="2" id="KW-0812">Transmembrane</keyword>
<protein>
    <submittedName>
        <fullName evidence="3">Uncharacterized protein</fullName>
    </submittedName>
</protein>
<keyword evidence="4" id="KW-1185">Reference proteome</keyword>
<gene>
    <name evidence="3" type="ORF">GCM10025791_46190</name>
</gene>
<feature type="transmembrane region" description="Helical" evidence="2">
    <location>
        <begin position="72"/>
        <end position="94"/>
    </location>
</feature>
<feature type="compositionally biased region" description="Low complexity" evidence="1">
    <location>
        <begin position="9"/>
        <end position="19"/>
    </location>
</feature>
<keyword evidence="2" id="KW-1133">Transmembrane helix</keyword>
<name>A0AAV3U9M3_9ALTE</name>
<dbReference type="AlphaFoldDB" id="A0AAV3U9M3"/>
<evidence type="ECO:0000256" key="1">
    <source>
        <dbReference type="SAM" id="MobiDB-lite"/>
    </source>
</evidence>
<feature type="region of interest" description="Disordered" evidence="1">
    <location>
        <begin position="1"/>
        <end position="53"/>
    </location>
</feature>
<dbReference type="Proteomes" id="UP001409585">
    <property type="component" value="Unassembled WGS sequence"/>
</dbReference>
<feature type="transmembrane region" description="Helical" evidence="2">
    <location>
        <begin position="180"/>
        <end position="202"/>
    </location>
</feature>
<accession>A0AAV3U9M3</accession>
<reference evidence="4" key="1">
    <citation type="journal article" date="2019" name="Int. J. Syst. Evol. Microbiol.">
        <title>The Global Catalogue of Microorganisms (GCM) 10K type strain sequencing project: providing services to taxonomists for standard genome sequencing and annotation.</title>
        <authorList>
            <consortium name="The Broad Institute Genomics Platform"/>
            <consortium name="The Broad Institute Genome Sequencing Center for Infectious Disease"/>
            <person name="Wu L."/>
            <person name="Ma J."/>
        </authorList>
    </citation>
    <scope>NUCLEOTIDE SEQUENCE [LARGE SCALE GENOMIC DNA]</scope>
    <source>
        <strain evidence="4">JCM 19134</strain>
    </source>
</reference>
<dbReference type="EMBL" id="BAABLX010000078">
    <property type="protein sequence ID" value="GAA4959784.1"/>
    <property type="molecule type" value="Genomic_DNA"/>
</dbReference>
<evidence type="ECO:0000313" key="3">
    <source>
        <dbReference type="EMBL" id="GAA4959784.1"/>
    </source>
</evidence>
<evidence type="ECO:0000313" key="4">
    <source>
        <dbReference type="Proteomes" id="UP001409585"/>
    </source>
</evidence>
<sequence length="242" mass="26446">MPGDDNSDDLSGGSDGTNSASESGGTTDQPVSNSNSSVSQSDRSSSAGPTEEQSKIIKDFDKAKNQARLFKWVSFTVAWIIAFVFFVFLLYLGWLAKGFFETQIEIEKNNIEIKEALINFYKKQSKSPPETKKDSTIVIMLGGDETKKIVAKKAIGNVAGVELGDKLIESMKDDGQRSIMTHYLLMMVIFASVGLSISIIALRFSFQSESQSFESNQSGVTTPSVEVLKAFSEAFNAAFKKL</sequence>